<sequence>MHYLLRKQVVLPLIVLLFCASQADAQKEIFRRNHDDLVYYFGLTLGYNYSYLHISKSNLFLSNDSIQTAEPGSSGGIAMGLMATARLSDHFQVRLNPQLIIGGSKYIAYTLKKAKPGEAFYQNQVLPSTLVSFPIQLKFNSDRIGNFRTYLLGGLKYDTDLSSNSSARNADDLIKLKRNDLGFELGIGFNFYLPFVTISPELKISNGLSNIHQLDPNLKYSNVLDKILSRMIVFSIHFED</sequence>
<dbReference type="InterPro" id="IPR025665">
    <property type="entry name" value="Beta-barrel_OMP_2"/>
</dbReference>
<dbReference type="Pfam" id="PF13568">
    <property type="entry name" value="OMP_b-brl_2"/>
    <property type="match status" value="1"/>
</dbReference>
<gene>
    <name evidence="3" type="ORF">GWC95_02300</name>
</gene>
<dbReference type="EMBL" id="JAACJS010000002">
    <property type="protein sequence ID" value="NCI48735.1"/>
    <property type="molecule type" value="Genomic_DNA"/>
</dbReference>
<evidence type="ECO:0000313" key="3">
    <source>
        <dbReference type="EMBL" id="NCI48735.1"/>
    </source>
</evidence>
<reference evidence="3 4" key="1">
    <citation type="submission" date="2020-01" db="EMBL/GenBank/DDBJ databases">
        <title>Genome analysis.</title>
        <authorList>
            <person name="Wu S."/>
            <person name="Wang G."/>
        </authorList>
    </citation>
    <scope>NUCLEOTIDE SEQUENCE [LARGE SCALE GENOMIC DNA]</scope>
    <source>
        <strain evidence="3 4">SYL130</strain>
    </source>
</reference>
<evidence type="ECO:0000256" key="1">
    <source>
        <dbReference type="SAM" id="SignalP"/>
    </source>
</evidence>
<evidence type="ECO:0000313" key="4">
    <source>
        <dbReference type="Proteomes" id="UP000753802"/>
    </source>
</evidence>
<keyword evidence="1" id="KW-0732">Signal</keyword>
<dbReference type="RefSeq" id="WP_161817049.1">
    <property type="nucleotide sequence ID" value="NZ_JAACJS010000002.1"/>
</dbReference>
<comment type="caution">
    <text evidence="3">The sequence shown here is derived from an EMBL/GenBank/DDBJ whole genome shotgun (WGS) entry which is preliminary data.</text>
</comment>
<evidence type="ECO:0000259" key="2">
    <source>
        <dbReference type="Pfam" id="PF13568"/>
    </source>
</evidence>
<dbReference type="Proteomes" id="UP000753802">
    <property type="component" value="Unassembled WGS sequence"/>
</dbReference>
<feature type="signal peptide" evidence="1">
    <location>
        <begin position="1"/>
        <end position="25"/>
    </location>
</feature>
<protein>
    <submittedName>
        <fullName evidence="3">PorT family protein</fullName>
    </submittedName>
</protein>
<organism evidence="3 4">
    <name type="scientific">Sediminibacterium roseum</name>
    <dbReference type="NCBI Taxonomy" id="1978412"/>
    <lineage>
        <taxon>Bacteria</taxon>
        <taxon>Pseudomonadati</taxon>
        <taxon>Bacteroidota</taxon>
        <taxon>Chitinophagia</taxon>
        <taxon>Chitinophagales</taxon>
        <taxon>Chitinophagaceae</taxon>
        <taxon>Sediminibacterium</taxon>
    </lineage>
</organism>
<name>A0ABW9ZQD5_9BACT</name>
<keyword evidence="4" id="KW-1185">Reference proteome</keyword>
<accession>A0ABW9ZQD5</accession>
<feature type="chain" id="PRO_5047504375" evidence="1">
    <location>
        <begin position="26"/>
        <end position="240"/>
    </location>
</feature>
<feature type="domain" description="Outer membrane protein beta-barrel" evidence="2">
    <location>
        <begin position="41"/>
        <end position="212"/>
    </location>
</feature>
<proteinExistence type="predicted"/>